<dbReference type="AlphaFoldDB" id="A0A9J7LU63"/>
<dbReference type="PANTHER" id="PTHR22974">
    <property type="entry name" value="MIXED LINEAGE PROTEIN KINASE"/>
    <property type="match status" value="1"/>
</dbReference>
<feature type="region of interest" description="Disordered" evidence="15">
    <location>
        <begin position="38"/>
        <end position="147"/>
    </location>
</feature>
<comment type="subcellular location">
    <subcellularLocation>
        <location evidence="2">Nucleus</location>
    </subcellularLocation>
</comment>
<feature type="coiled-coil region" evidence="14">
    <location>
        <begin position="378"/>
        <end position="412"/>
    </location>
</feature>
<sequence length="748" mass="84423">MELVFSGWDGKMEEHISLDPRKQELFEARFLGVMNRSLNSQDSNLSNVSNGSEGQSSISDKEAETPEKRTPTDRKRKRKHEEQGKAKGLPTKKISEYFESHSPHGSGAGVSPNRTGNSMMAGMGLARSPPPSASFQPVSPSSSNSNSNFNSRMAYARFQSSPASGNSIDYTGLVPFHPKPVTSTTAQTEMTLARIAELEQRVTKEQQKENTIDDLQRMNGELRDQLIATQRLLDRHKDNLSKCLAFNRKLLIDQSVADRKEVRRRSMENRLRIGQHTVVRKGASFEEEWVDGWAYIELKKKQRKIEEQKGEIERLKKTLQKRKPPKPGNGQGGRSGSLSDGDGVFAKPQVPSRFGGLPSQTSDEYKYYEQEEILKIKSAQLKKEEAEVTTELEKLEREKNLHIREMKRIMNEDNSRFRDNETLNDRYLLLCLLGKGGFSEVHKAFDLKEQRYVACKIHQLNKDWKEDKKANYIKHAMREYEIHKKLDHPRIVKLYDVFEIDNNSFCTVLEYCDGNDLDYYLKQHKCMGEKEARSLIMQAVSALKYLNEITPPVIHYDLKPGNILLGSGSFSGEIKITDFGLSKVWDMNADSQEGMELTSQGAGTYWYLPPECFVVGKSPPKISSKVDVWSIGVIFYQCLYGRKPFGHNQSQATILENRTILNAKAVEFPSKPAISQEAKNFVRRCLTYRKEERPDVHLLARDPYLHPSFKKYGSSGSLGSPSALLGTTFAAATTGMGSLGSGSGSGSN</sequence>
<keyword evidence="9 14" id="KW-0175">Coiled coil</keyword>
<dbReference type="Pfam" id="PF00069">
    <property type="entry name" value="Pkinase"/>
    <property type="match status" value="1"/>
</dbReference>
<gene>
    <name evidence="18" type="primary">LOC118424023</name>
</gene>
<dbReference type="EC" id="2.7.11.1" evidence="3"/>
<keyword evidence="10" id="KW-0539">Nucleus</keyword>
<evidence type="ECO:0000256" key="3">
    <source>
        <dbReference type="ARBA" id="ARBA00012513"/>
    </source>
</evidence>
<evidence type="ECO:0000256" key="11">
    <source>
        <dbReference type="ARBA" id="ARBA00047899"/>
    </source>
</evidence>
<feature type="compositionally biased region" description="Polar residues" evidence="15">
    <location>
        <begin position="38"/>
        <end position="58"/>
    </location>
</feature>
<evidence type="ECO:0000256" key="4">
    <source>
        <dbReference type="ARBA" id="ARBA00022527"/>
    </source>
</evidence>
<evidence type="ECO:0000256" key="2">
    <source>
        <dbReference type="ARBA" id="ARBA00004123"/>
    </source>
</evidence>
<dbReference type="Gene3D" id="1.10.510.10">
    <property type="entry name" value="Transferase(Phosphotransferase) domain 1"/>
    <property type="match status" value="1"/>
</dbReference>
<dbReference type="PANTHER" id="PTHR22974:SF23">
    <property type="entry name" value="TOUSLED-LIKE KINASE, ISOFORM G"/>
    <property type="match status" value="1"/>
</dbReference>
<evidence type="ECO:0000256" key="9">
    <source>
        <dbReference type="ARBA" id="ARBA00023054"/>
    </source>
</evidence>
<dbReference type="GO" id="GO:0035556">
    <property type="term" value="P:intracellular signal transduction"/>
    <property type="evidence" value="ECO:0000318"/>
    <property type="project" value="GO_Central"/>
</dbReference>
<dbReference type="InterPro" id="IPR017441">
    <property type="entry name" value="Protein_kinase_ATP_BS"/>
</dbReference>
<evidence type="ECO:0000259" key="16">
    <source>
        <dbReference type="PROSITE" id="PS50011"/>
    </source>
</evidence>
<feature type="compositionally biased region" description="Basic and acidic residues" evidence="15">
    <location>
        <begin position="93"/>
        <end position="102"/>
    </location>
</feature>
<dbReference type="InterPro" id="IPR011009">
    <property type="entry name" value="Kinase-like_dom_sf"/>
</dbReference>
<evidence type="ECO:0000256" key="13">
    <source>
        <dbReference type="PROSITE-ProRule" id="PRU10141"/>
    </source>
</evidence>
<comment type="cofactor">
    <cofactor evidence="1">
        <name>Mg(2+)</name>
        <dbReference type="ChEBI" id="CHEBI:18420"/>
    </cofactor>
</comment>
<evidence type="ECO:0000256" key="7">
    <source>
        <dbReference type="ARBA" id="ARBA00022777"/>
    </source>
</evidence>
<dbReference type="GO" id="GO:0007059">
    <property type="term" value="P:chromosome segregation"/>
    <property type="evidence" value="ECO:0000318"/>
    <property type="project" value="GO_Central"/>
</dbReference>
<feature type="compositionally biased region" description="Basic and acidic residues" evidence="15">
    <location>
        <begin position="59"/>
        <end position="73"/>
    </location>
</feature>
<comment type="catalytic activity">
    <reaction evidence="12">
        <text>L-seryl-[protein] + ATP = O-phospho-L-seryl-[protein] + ADP + H(+)</text>
        <dbReference type="Rhea" id="RHEA:17989"/>
        <dbReference type="Rhea" id="RHEA-COMP:9863"/>
        <dbReference type="Rhea" id="RHEA-COMP:11604"/>
        <dbReference type="ChEBI" id="CHEBI:15378"/>
        <dbReference type="ChEBI" id="CHEBI:29999"/>
        <dbReference type="ChEBI" id="CHEBI:30616"/>
        <dbReference type="ChEBI" id="CHEBI:83421"/>
        <dbReference type="ChEBI" id="CHEBI:456216"/>
        <dbReference type="EC" id="2.7.11.1"/>
    </reaction>
</comment>
<keyword evidence="8 13" id="KW-0067">ATP-binding</keyword>
<reference evidence="18" key="2">
    <citation type="submission" date="2025-08" db="UniProtKB">
        <authorList>
            <consortium name="RefSeq"/>
        </authorList>
    </citation>
    <scope>IDENTIFICATION</scope>
    <source>
        <strain evidence="18">S238N-H82</strain>
        <tissue evidence="18">Testes</tissue>
    </source>
</reference>
<dbReference type="CDD" id="cd13990">
    <property type="entry name" value="STKc_TLK"/>
    <property type="match status" value="1"/>
</dbReference>
<dbReference type="KEGG" id="bfo:118424023"/>
<comment type="catalytic activity">
    <reaction evidence="11">
        <text>L-threonyl-[protein] + ATP = O-phospho-L-threonyl-[protein] + ADP + H(+)</text>
        <dbReference type="Rhea" id="RHEA:46608"/>
        <dbReference type="Rhea" id="RHEA-COMP:11060"/>
        <dbReference type="Rhea" id="RHEA-COMP:11605"/>
        <dbReference type="ChEBI" id="CHEBI:15378"/>
        <dbReference type="ChEBI" id="CHEBI:30013"/>
        <dbReference type="ChEBI" id="CHEBI:30616"/>
        <dbReference type="ChEBI" id="CHEBI:61977"/>
        <dbReference type="ChEBI" id="CHEBI:456216"/>
        <dbReference type="EC" id="2.7.11.1"/>
    </reaction>
</comment>
<evidence type="ECO:0000313" key="18">
    <source>
        <dbReference type="RefSeq" id="XP_035688335.1"/>
    </source>
</evidence>
<dbReference type="GO" id="GO:0005634">
    <property type="term" value="C:nucleus"/>
    <property type="evidence" value="ECO:0000318"/>
    <property type="project" value="GO_Central"/>
</dbReference>
<feature type="region of interest" description="Disordered" evidence="15">
    <location>
        <begin position="316"/>
        <end position="358"/>
    </location>
</feature>
<dbReference type="OMA" id="LPSMTWQ"/>
<keyword evidence="4" id="KW-0723">Serine/threonine-protein kinase</keyword>
<keyword evidence="5" id="KW-0808">Transferase</keyword>
<keyword evidence="6 13" id="KW-0547">Nucleotide-binding</keyword>
<evidence type="ECO:0000313" key="17">
    <source>
        <dbReference type="Proteomes" id="UP000001554"/>
    </source>
</evidence>
<accession>A0A9J7LU63</accession>
<dbReference type="RefSeq" id="XP_035688335.1">
    <property type="nucleotide sequence ID" value="XM_035832442.1"/>
</dbReference>
<feature type="compositionally biased region" description="Low complexity" evidence="15">
    <location>
        <begin position="133"/>
        <end position="147"/>
    </location>
</feature>
<protein>
    <recommendedName>
        <fullName evidence="3">non-specific serine/threonine protein kinase</fullName>
        <ecNumber evidence="3">2.7.11.1</ecNumber>
    </recommendedName>
</protein>
<dbReference type="GO" id="GO:0004674">
    <property type="term" value="F:protein serine/threonine kinase activity"/>
    <property type="evidence" value="ECO:0000318"/>
    <property type="project" value="GO_Central"/>
</dbReference>
<evidence type="ECO:0000256" key="6">
    <source>
        <dbReference type="ARBA" id="ARBA00022741"/>
    </source>
</evidence>
<dbReference type="InterPro" id="IPR000719">
    <property type="entry name" value="Prot_kinase_dom"/>
</dbReference>
<feature type="binding site" evidence="13">
    <location>
        <position position="456"/>
    </location>
    <ligand>
        <name>ATP</name>
        <dbReference type="ChEBI" id="CHEBI:30616"/>
    </ligand>
</feature>
<keyword evidence="17" id="KW-1185">Reference proteome</keyword>
<evidence type="ECO:0000256" key="8">
    <source>
        <dbReference type="ARBA" id="ARBA00022840"/>
    </source>
</evidence>
<proteinExistence type="predicted"/>
<dbReference type="SMART" id="SM00220">
    <property type="entry name" value="S_TKc"/>
    <property type="match status" value="1"/>
</dbReference>
<evidence type="ECO:0000256" key="14">
    <source>
        <dbReference type="SAM" id="Coils"/>
    </source>
</evidence>
<dbReference type="OrthoDB" id="346907at2759"/>
<reference evidence="17" key="1">
    <citation type="journal article" date="2020" name="Nat. Ecol. Evol.">
        <title>Deeply conserved synteny resolves early events in vertebrate evolution.</title>
        <authorList>
            <person name="Simakov O."/>
            <person name="Marletaz F."/>
            <person name="Yue J.X."/>
            <person name="O'Connell B."/>
            <person name="Jenkins J."/>
            <person name="Brandt A."/>
            <person name="Calef R."/>
            <person name="Tung C.H."/>
            <person name="Huang T.K."/>
            <person name="Schmutz J."/>
            <person name="Satoh N."/>
            <person name="Yu J.K."/>
            <person name="Putnam N.H."/>
            <person name="Green R.E."/>
            <person name="Rokhsar D.S."/>
        </authorList>
    </citation>
    <scope>NUCLEOTIDE SEQUENCE [LARGE SCALE GENOMIC DNA]</scope>
    <source>
        <strain evidence="17">S238N-H82</strain>
    </source>
</reference>
<dbReference type="SUPFAM" id="SSF56112">
    <property type="entry name" value="Protein kinase-like (PK-like)"/>
    <property type="match status" value="1"/>
</dbReference>
<dbReference type="FunFam" id="1.10.510.10:FF:000037">
    <property type="entry name" value="Serine/threonine-protein kinase tousled-like 2"/>
    <property type="match status" value="1"/>
</dbReference>
<dbReference type="PROSITE" id="PS50011">
    <property type="entry name" value="PROTEIN_KINASE_DOM"/>
    <property type="match status" value="1"/>
</dbReference>
<dbReference type="Proteomes" id="UP000001554">
    <property type="component" value="Chromosome 10"/>
</dbReference>
<evidence type="ECO:0000256" key="12">
    <source>
        <dbReference type="ARBA" id="ARBA00048679"/>
    </source>
</evidence>
<dbReference type="PROSITE" id="PS00107">
    <property type="entry name" value="PROTEIN_KINASE_ATP"/>
    <property type="match status" value="1"/>
</dbReference>
<dbReference type="GO" id="GO:0005524">
    <property type="term" value="F:ATP binding"/>
    <property type="evidence" value="ECO:0007669"/>
    <property type="project" value="UniProtKB-UniRule"/>
</dbReference>
<feature type="domain" description="Protein kinase" evidence="16">
    <location>
        <begin position="427"/>
        <end position="705"/>
    </location>
</feature>
<evidence type="ECO:0000256" key="10">
    <source>
        <dbReference type="ARBA" id="ARBA00023242"/>
    </source>
</evidence>
<dbReference type="GeneID" id="118424023"/>
<feature type="coiled-coil region" evidence="14">
    <location>
        <begin position="205"/>
        <end position="232"/>
    </location>
</feature>
<keyword evidence="7" id="KW-0418">Kinase</keyword>
<evidence type="ECO:0000256" key="5">
    <source>
        <dbReference type="ARBA" id="ARBA00022679"/>
    </source>
</evidence>
<evidence type="ECO:0000256" key="1">
    <source>
        <dbReference type="ARBA" id="ARBA00001946"/>
    </source>
</evidence>
<dbReference type="PROSITE" id="PS00108">
    <property type="entry name" value="PROTEIN_KINASE_ST"/>
    <property type="match status" value="1"/>
</dbReference>
<name>A0A9J7LU63_BRAFL</name>
<dbReference type="InterPro" id="IPR008271">
    <property type="entry name" value="Ser/Thr_kinase_AS"/>
</dbReference>
<organism evidence="17 18">
    <name type="scientific">Branchiostoma floridae</name>
    <name type="common">Florida lancelet</name>
    <name type="synonym">Amphioxus</name>
    <dbReference type="NCBI Taxonomy" id="7739"/>
    <lineage>
        <taxon>Eukaryota</taxon>
        <taxon>Metazoa</taxon>
        <taxon>Chordata</taxon>
        <taxon>Cephalochordata</taxon>
        <taxon>Leptocardii</taxon>
        <taxon>Amphioxiformes</taxon>
        <taxon>Branchiostomatidae</taxon>
        <taxon>Branchiostoma</taxon>
    </lineage>
</organism>
<evidence type="ECO:0000256" key="15">
    <source>
        <dbReference type="SAM" id="MobiDB-lite"/>
    </source>
</evidence>